<dbReference type="RefSeq" id="WP_091606987.1">
    <property type="nucleotide sequence ID" value="NZ_LT629754.1"/>
</dbReference>
<accession>A0ABY0UTC9</accession>
<sequence length="59" mass="6875">MAGYVNQWKILLGKKMPKTAWGMTGCIHGVYCRNSESYYYGIKGIFGVYHYKAWGYDRI</sequence>
<protein>
    <submittedName>
        <fullName evidence="1">Uncharacterized protein</fullName>
    </submittedName>
</protein>
<dbReference type="Proteomes" id="UP000199574">
    <property type="component" value="Chromosome I"/>
</dbReference>
<evidence type="ECO:0000313" key="2">
    <source>
        <dbReference type="Proteomes" id="UP000199574"/>
    </source>
</evidence>
<name>A0ABY0UTC9_9FLAO</name>
<dbReference type="EMBL" id="LT629754">
    <property type="protein sequence ID" value="SDT14945.1"/>
    <property type="molecule type" value="Genomic_DNA"/>
</dbReference>
<proteinExistence type="predicted"/>
<organism evidence="1 2">
    <name type="scientific">Maribacter dokdonensis</name>
    <dbReference type="NCBI Taxonomy" id="320912"/>
    <lineage>
        <taxon>Bacteria</taxon>
        <taxon>Pseudomonadati</taxon>
        <taxon>Bacteroidota</taxon>
        <taxon>Flavobacteriia</taxon>
        <taxon>Flavobacteriales</taxon>
        <taxon>Flavobacteriaceae</taxon>
        <taxon>Maribacter</taxon>
    </lineage>
</organism>
<evidence type="ECO:0000313" key="1">
    <source>
        <dbReference type="EMBL" id="SDT14945.1"/>
    </source>
</evidence>
<keyword evidence="2" id="KW-1185">Reference proteome</keyword>
<dbReference type="GeneID" id="90594073"/>
<gene>
    <name evidence="1" type="ORF">SAMN05192545_2878</name>
</gene>
<reference evidence="1 2" key="1">
    <citation type="submission" date="2016-10" db="EMBL/GenBank/DDBJ databases">
        <authorList>
            <person name="Varghese N."/>
            <person name="Submissions S."/>
        </authorList>
    </citation>
    <scope>NUCLEOTIDE SEQUENCE [LARGE SCALE GENOMIC DNA]</scope>
    <source>
        <strain evidence="1 2">MAR_2009_60</strain>
    </source>
</reference>